<dbReference type="PANTHER" id="PTHR43708">
    <property type="entry name" value="CONSERVED EXPRESSED OXIDOREDUCTASE (EUROFUNG)"/>
    <property type="match status" value="1"/>
</dbReference>
<dbReference type="InterPro" id="IPR055080">
    <property type="entry name" value="Gal80p-like_C"/>
</dbReference>
<dbReference type="Pfam" id="PF01408">
    <property type="entry name" value="GFO_IDH_MocA"/>
    <property type="match status" value="1"/>
</dbReference>
<dbReference type="InterPro" id="IPR051317">
    <property type="entry name" value="Gfo/Idh/MocA_oxidoreduct"/>
</dbReference>
<dbReference type="SUPFAM" id="SSF51735">
    <property type="entry name" value="NAD(P)-binding Rossmann-fold domains"/>
    <property type="match status" value="1"/>
</dbReference>
<dbReference type="OrthoDB" id="446809at2759"/>
<feature type="domain" description="Gal80p-like C-terminal" evidence="2">
    <location>
        <begin position="139"/>
        <end position="292"/>
    </location>
</feature>
<evidence type="ECO:0000313" key="4">
    <source>
        <dbReference type="Proteomes" id="UP000799770"/>
    </source>
</evidence>
<dbReference type="SUPFAM" id="SSF55347">
    <property type="entry name" value="Glyceraldehyde-3-phosphate dehydrogenase-like, C-terminal domain"/>
    <property type="match status" value="1"/>
</dbReference>
<dbReference type="EMBL" id="ML977329">
    <property type="protein sequence ID" value="KAF2113094.1"/>
    <property type="molecule type" value="Genomic_DNA"/>
</dbReference>
<dbReference type="GO" id="GO:0000166">
    <property type="term" value="F:nucleotide binding"/>
    <property type="evidence" value="ECO:0007669"/>
    <property type="project" value="InterPro"/>
</dbReference>
<dbReference type="InterPro" id="IPR000683">
    <property type="entry name" value="Gfo/Idh/MocA-like_OxRdtase_N"/>
</dbReference>
<reference evidence="3" key="1">
    <citation type="journal article" date="2020" name="Stud. Mycol.">
        <title>101 Dothideomycetes genomes: a test case for predicting lifestyles and emergence of pathogens.</title>
        <authorList>
            <person name="Haridas S."/>
            <person name="Albert R."/>
            <person name="Binder M."/>
            <person name="Bloem J."/>
            <person name="Labutti K."/>
            <person name="Salamov A."/>
            <person name="Andreopoulos B."/>
            <person name="Baker S."/>
            <person name="Barry K."/>
            <person name="Bills G."/>
            <person name="Bluhm B."/>
            <person name="Cannon C."/>
            <person name="Castanera R."/>
            <person name="Culley D."/>
            <person name="Daum C."/>
            <person name="Ezra D."/>
            <person name="Gonzalez J."/>
            <person name="Henrissat B."/>
            <person name="Kuo A."/>
            <person name="Liang C."/>
            <person name="Lipzen A."/>
            <person name="Lutzoni F."/>
            <person name="Magnuson J."/>
            <person name="Mondo S."/>
            <person name="Nolan M."/>
            <person name="Ohm R."/>
            <person name="Pangilinan J."/>
            <person name="Park H.-J."/>
            <person name="Ramirez L."/>
            <person name="Alfaro M."/>
            <person name="Sun H."/>
            <person name="Tritt A."/>
            <person name="Yoshinaga Y."/>
            <person name="Zwiers L.-H."/>
            <person name="Turgeon B."/>
            <person name="Goodwin S."/>
            <person name="Spatafora J."/>
            <person name="Crous P."/>
            <person name="Grigoriev I."/>
        </authorList>
    </citation>
    <scope>NUCLEOTIDE SEQUENCE</scope>
    <source>
        <strain evidence="3">CBS 627.86</strain>
    </source>
</reference>
<dbReference type="PANTHER" id="PTHR43708:SF1">
    <property type="entry name" value="GALACTOSE_LACTOSE METABOLISM REGULATORY PROTEIN GAL80"/>
    <property type="match status" value="1"/>
</dbReference>
<organism evidence="3 4">
    <name type="scientific">Lophiotrema nucula</name>
    <dbReference type="NCBI Taxonomy" id="690887"/>
    <lineage>
        <taxon>Eukaryota</taxon>
        <taxon>Fungi</taxon>
        <taxon>Dikarya</taxon>
        <taxon>Ascomycota</taxon>
        <taxon>Pezizomycotina</taxon>
        <taxon>Dothideomycetes</taxon>
        <taxon>Pleosporomycetidae</taxon>
        <taxon>Pleosporales</taxon>
        <taxon>Lophiotremataceae</taxon>
        <taxon>Lophiotrema</taxon>
    </lineage>
</organism>
<dbReference type="Pfam" id="PF22685">
    <property type="entry name" value="Gal80p_C-like"/>
    <property type="match status" value="1"/>
</dbReference>
<proteinExistence type="predicted"/>
<protein>
    <submittedName>
        <fullName evidence="3">Oxidoreductase family protein</fullName>
    </submittedName>
</protein>
<name>A0A6A5Z218_9PLEO</name>
<dbReference type="Gene3D" id="3.40.50.720">
    <property type="entry name" value="NAD(P)-binding Rossmann-like Domain"/>
    <property type="match status" value="1"/>
</dbReference>
<feature type="domain" description="Gfo/Idh/MocA-like oxidoreductase N-terminal" evidence="1">
    <location>
        <begin position="4"/>
        <end position="121"/>
    </location>
</feature>
<keyword evidence="4" id="KW-1185">Reference proteome</keyword>
<dbReference type="InterPro" id="IPR036291">
    <property type="entry name" value="NAD(P)-bd_dom_sf"/>
</dbReference>
<sequence>MAPIRIALIGLSASAKVSWASDAHLPYLLSERGRSQYKLVALLNSSVKAAEAAKQEYNLDPSIKAYGDPQDLATDPDIDLVVVNTRVDVHFPTVEPSIHAGKAVYIEWPLTENLERALELTKGRDLSDSMIGLQGRVTPIILRIKEILAAGTIGQVYNSEIKAHGSLMQNDSLPESLTYFADRKVGGHPINIHYGHMIDYVHEVLGDWEDFDSKMQTQRPVLNVTGADGSVIGTVATDVPDFLTVHGTLRSGKADIVPGALLSVTFRGGQPFKGQPGLTWSINGSKGELVITAPGPYLMSGDSYNGPVNIHLHDHSTDQVQNLKWDWEEYQKELGIRARSVAEMYERYARWVEGGRGEVEKGYEFPRVGDAVELMKEFDKLYRQHSPQW</sequence>
<accession>A0A6A5Z218</accession>
<evidence type="ECO:0000313" key="3">
    <source>
        <dbReference type="EMBL" id="KAF2113094.1"/>
    </source>
</evidence>
<dbReference type="Gene3D" id="3.30.360.10">
    <property type="entry name" value="Dihydrodipicolinate Reductase, domain 2"/>
    <property type="match status" value="1"/>
</dbReference>
<evidence type="ECO:0000259" key="1">
    <source>
        <dbReference type="Pfam" id="PF01408"/>
    </source>
</evidence>
<dbReference type="Proteomes" id="UP000799770">
    <property type="component" value="Unassembled WGS sequence"/>
</dbReference>
<gene>
    <name evidence="3" type="ORF">BDV96DRAFT_579732</name>
</gene>
<dbReference type="AlphaFoldDB" id="A0A6A5Z218"/>
<evidence type="ECO:0000259" key="2">
    <source>
        <dbReference type="Pfam" id="PF22685"/>
    </source>
</evidence>